<gene>
    <name evidence="1" type="ORF">LPJ66_003890</name>
</gene>
<comment type="caution">
    <text evidence="1">The sequence shown here is derived from an EMBL/GenBank/DDBJ whole genome shotgun (WGS) entry which is preliminary data.</text>
</comment>
<evidence type="ECO:0000313" key="1">
    <source>
        <dbReference type="EMBL" id="KAJ1896608.1"/>
    </source>
</evidence>
<reference evidence="1" key="1">
    <citation type="submission" date="2022-07" db="EMBL/GenBank/DDBJ databases">
        <title>Phylogenomic reconstructions and comparative analyses of Kickxellomycotina fungi.</title>
        <authorList>
            <person name="Reynolds N.K."/>
            <person name="Stajich J.E."/>
            <person name="Barry K."/>
            <person name="Grigoriev I.V."/>
            <person name="Crous P."/>
            <person name="Smith M.E."/>
        </authorList>
    </citation>
    <scope>NUCLEOTIDE SEQUENCE</scope>
    <source>
        <strain evidence="1">Benny 63K</strain>
    </source>
</reference>
<dbReference type="EMBL" id="JANBPG010000427">
    <property type="protein sequence ID" value="KAJ1896608.1"/>
    <property type="molecule type" value="Genomic_DNA"/>
</dbReference>
<evidence type="ECO:0000313" key="2">
    <source>
        <dbReference type="Proteomes" id="UP001150581"/>
    </source>
</evidence>
<keyword evidence="2" id="KW-1185">Reference proteome</keyword>
<protein>
    <submittedName>
        <fullName evidence="1">Uncharacterized protein</fullName>
    </submittedName>
</protein>
<name>A0ACC1IK75_9FUNG</name>
<accession>A0ACC1IK75</accession>
<proteinExistence type="predicted"/>
<sequence>MSRAPEKKVSKPVATSGVKVHRYFPGKAPEGHMDEFSESESEAETEAKTERTVQLAAGTSFGASTKLTAAAEVLSAPTRIGAGIGNTQQGNEGFSDSDAESDGETRRLMQARLLARQRANEEASSDSGSDSDSDSDTARARLRASMQIRKPEGISARAGATASSGSGSGSGSSEESGSSSEDDGYAVRPMLKPMFVPKSQRQTQQNPQSPQQAQQPSRAAAMLEDENGEARDLGAEALAQMKEARREESVRMAAEEARRAREQPEIDNDEHANLVDDTDDVDPEAEFEAWKLRELLRIKRDKEEGEVVDLEEQERERRRNMSEAEKYAEDIEIVRRQREEKIERARELRMEYLEEQDAMRLDVAQDNTEVNAIMSQQMFEYAMINAEGCRSHTKWKGHSKEDTSRAGPSLWEESRRAAQRSDARPGTGSARNPRSGGREQQRRPADD</sequence>
<dbReference type="Proteomes" id="UP001150581">
    <property type="component" value="Unassembled WGS sequence"/>
</dbReference>
<organism evidence="1 2">
    <name type="scientific">Kickxella alabastrina</name>
    <dbReference type="NCBI Taxonomy" id="61397"/>
    <lineage>
        <taxon>Eukaryota</taxon>
        <taxon>Fungi</taxon>
        <taxon>Fungi incertae sedis</taxon>
        <taxon>Zoopagomycota</taxon>
        <taxon>Kickxellomycotina</taxon>
        <taxon>Kickxellomycetes</taxon>
        <taxon>Kickxellales</taxon>
        <taxon>Kickxellaceae</taxon>
        <taxon>Kickxella</taxon>
    </lineage>
</organism>